<dbReference type="EMBL" id="GBXM01037944">
    <property type="protein sequence ID" value="JAH70633.1"/>
    <property type="molecule type" value="Transcribed_RNA"/>
</dbReference>
<sequence>MHRVMSFLQSYSADTE</sequence>
<proteinExistence type="predicted"/>
<accession>A0A0E9V056</accession>
<evidence type="ECO:0000313" key="1">
    <source>
        <dbReference type="EMBL" id="JAH70633.1"/>
    </source>
</evidence>
<reference evidence="1" key="1">
    <citation type="submission" date="2014-11" db="EMBL/GenBank/DDBJ databases">
        <authorList>
            <person name="Amaro Gonzalez C."/>
        </authorList>
    </citation>
    <scope>NUCLEOTIDE SEQUENCE</scope>
</reference>
<reference evidence="1" key="2">
    <citation type="journal article" date="2015" name="Fish Shellfish Immunol.">
        <title>Early steps in the European eel (Anguilla anguilla)-Vibrio vulnificus interaction in the gills: Role of the RtxA13 toxin.</title>
        <authorList>
            <person name="Callol A."/>
            <person name="Pajuelo D."/>
            <person name="Ebbesson L."/>
            <person name="Teles M."/>
            <person name="MacKenzie S."/>
            <person name="Amaro C."/>
        </authorList>
    </citation>
    <scope>NUCLEOTIDE SEQUENCE</scope>
</reference>
<organism evidence="1">
    <name type="scientific">Anguilla anguilla</name>
    <name type="common">European freshwater eel</name>
    <name type="synonym">Muraena anguilla</name>
    <dbReference type="NCBI Taxonomy" id="7936"/>
    <lineage>
        <taxon>Eukaryota</taxon>
        <taxon>Metazoa</taxon>
        <taxon>Chordata</taxon>
        <taxon>Craniata</taxon>
        <taxon>Vertebrata</taxon>
        <taxon>Euteleostomi</taxon>
        <taxon>Actinopterygii</taxon>
        <taxon>Neopterygii</taxon>
        <taxon>Teleostei</taxon>
        <taxon>Anguilliformes</taxon>
        <taxon>Anguillidae</taxon>
        <taxon>Anguilla</taxon>
    </lineage>
</organism>
<protein>
    <submittedName>
        <fullName evidence="1">Uncharacterized protein</fullName>
    </submittedName>
</protein>
<dbReference type="AlphaFoldDB" id="A0A0E9V056"/>
<name>A0A0E9V056_ANGAN</name>